<feature type="compositionally biased region" description="Low complexity" evidence="1">
    <location>
        <begin position="151"/>
        <end position="166"/>
    </location>
</feature>
<name>A0A420WU58_9GAMM</name>
<feature type="region of interest" description="Disordered" evidence="1">
    <location>
        <begin position="143"/>
        <end position="178"/>
    </location>
</feature>
<dbReference type="AlphaFoldDB" id="A0A420WU58"/>
<keyword evidence="2" id="KW-0472">Membrane</keyword>
<feature type="transmembrane region" description="Helical" evidence="2">
    <location>
        <begin position="342"/>
        <end position="363"/>
    </location>
</feature>
<evidence type="ECO:0000256" key="2">
    <source>
        <dbReference type="SAM" id="Phobius"/>
    </source>
</evidence>
<gene>
    <name evidence="4" type="ORF">C7446_2835</name>
</gene>
<feature type="chain" id="PRO_5019169815" evidence="3">
    <location>
        <begin position="23"/>
        <end position="386"/>
    </location>
</feature>
<dbReference type="OrthoDB" id="241383at2"/>
<reference evidence="4 5" key="1">
    <citation type="submission" date="2018-10" db="EMBL/GenBank/DDBJ databases">
        <title>Genomic Encyclopedia of Type Strains, Phase IV (KMG-IV): sequencing the most valuable type-strain genomes for metagenomic binning, comparative biology and taxonomic classification.</title>
        <authorList>
            <person name="Goeker M."/>
        </authorList>
    </citation>
    <scope>NUCLEOTIDE SEQUENCE [LARGE SCALE GENOMIC DNA]</scope>
    <source>
        <strain evidence="4 5">DSM 23229</strain>
    </source>
</reference>
<evidence type="ECO:0000256" key="1">
    <source>
        <dbReference type="SAM" id="MobiDB-lite"/>
    </source>
</evidence>
<accession>A0A420WU58</accession>
<evidence type="ECO:0000313" key="4">
    <source>
        <dbReference type="EMBL" id="RKQ96974.1"/>
    </source>
</evidence>
<proteinExistence type="predicted"/>
<keyword evidence="2" id="KW-1133">Transmembrane helix</keyword>
<sequence>MKRLALCVLVALLMAGVLGATAGSTPFRERLLDAELDDALAPAVTRSLNVESTALKTVLLAYANEPTLLLAARLAVLRHGDIARRVLGEYGLDGDFQRALSRFDADAVLPVAYFHDHEITTLNLRHWMAQRYRQASRTLSDWWSDDDASRQAPGQAGAEAPGSPSGNTTDSGAQGSLTPHQRGDYAVAWLNREGHGVLDQFVVDDRHRVAWLQGERVVSDVSDFFTSGLRDLERKWQQGEPIRASDAAWAGVDLLAMTSAIKVLRVGRGARVAGAEAQSARTGSRASRGLLPGLKFARLSRPAKFAALGATGWLVVRHPSLVSAFGATLARWLDWPVKLVQFGVWALILTPVLWLAGLLYRWLIAPLLGVLDRLTGAAARTRHSAG</sequence>
<feature type="compositionally biased region" description="Polar residues" evidence="1">
    <location>
        <begin position="167"/>
        <end position="178"/>
    </location>
</feature>
<evidence type="ECO:0000256" key="3">
    <source>
        <dbReference type="SAM" id="SignalP"/>
    </source>
</evidence>
<keyword evidence="3" id="KW-0732">Signal</keyword>
<protein>
    <submittedName>
        <fullName evidence="4">Uncharacterized protein</fullName>
    </submittedName>
</protein>
<dbReference type="RefSeq" id="WP_121173741.1">
    <property type="nucleotide sequence ID" value="NZ_RBIN01000008.1"/>
</dbReference>
<organism evidence="4 5">
    <name type="scientific">Kushneria sinocarnis</name>
    <dbReference type="NCBI Taxonomy" id="595502"/>
    <lineage>
        <taxon>Bacteria</taxon>
        <taxon>Pseudomonadati</taxon>
        <taxon>Pseudomonadota</taxon>
        <taxon>Gammaproteobacteria</taxon>
        <taxon>Oceanospirillales</taxon>
        <taxon>Halomonadaceae</taxon>
        <taxon>Kushneria</taxon>
    </lineage>
</organism>
<comment type="caution">
    <text evidence="4">The sequence shown here is derived from an EMBL/GenBank/DDBJ whole genome shotgun (WGS) entry which is preliminary data.</text>
</comment>
<keyword evidence="2" id="KW-0812">Transmembrane</keyword>
<dbReference type="EMBL" id="RBIN01000008">
    <property type="protein sequence ID" value="RKQ96974.1"/>
    <property type="molecule type" value="Genomic_DNA"/>
</dbReference>
<feature type="signal peptide" evidence="3">
    <location>
        <begin position="1"/>
        <end position="22"/>
    </location>
</feature>
<dbReference type="Proteomes" id="UP000281975">
    <property type="component" value="Unassembled WGS sequence"/>
</dbReference>
<evidence type="ECO:0000313" key="5">
    <source>
        <dbReference type="Proteomes" id="UP000281975"/>
    </source>
</evidence>
<keyword evidence="5" id="KW-1185">Reference proteome</keyword>